<evidence type="ECO:0000313" key="2">
    <source>
        <dbReference type="EMBL" id="MCA6073595.1"/>
    </source>
</evidence>
<evidence type="ECO:0000313" key="3">
    <source>
        <dbReference type="Proteomes" id="UP001139409"/>
    </source>
</evidence>
<dbReference type="Proteomes" id="UP001139409">
    <property type="component" value="Unassembled WGS sequence"/>
</dbReference>
<protein>
    <submittedName>
        <fullName evidence="2">Type IX secretion system membrane protein PorP/SprF</fullName>
    </submittedName>
</protein>
<keyword evidence="1" id="KW-0732">Signal</keyword>
<dbReference type="AlphaFoldDB" id="A0A9X1KVC2"/>
<gene>
    <name evidence="2" type="ORF">LDX50_01895</name>
</gene>
<feature type="chain" id="PRO_5040880218" evidence="1">
    <location>
        <begin position="23"/>
        <end position="343"/>
    </location>
</feature>
<name>A0A9X1KVC2_9BACT</name>
<comment type="caution">
    <text evidence="2">The sequence shown here is derived from an EMBL/GenBank/DDBJ whole genome shotgun (WGS) entry which is preliminary data.</text>
</comment>
<dbReference type="EMBL" id="JAIXNE010000001">
    <property type="protein sequence ID" value="MCA6073595.1"/>
    <property type="molecule type" value="Genomic_DNA"/>
</dbReference>
<dbReference type="Pfam" id="PF11751">
    <property type="entry name" value="PorP_SprF"/>
    <property type="match status" value="1"/>
</dbReference>
<dbReference type="RefSeq" id="WP_225696709.1">
    <property type="nucleotide sequence ID" value="NZ_JAIXNE010000001.1"/>
</dbReference>
<feature type="signal peptide" evidence="1">
    <location>
        <begin position="1"/>
        <end position="22"/>
    </location>
</feature>
<reference evidence="2" key="1">
    <citation type="submission" date="2021-09" db="EMBL/GenBank/DDBJ databases">
        <title>Fulvivirga sp. isolated from coastal sediment.</title>
        <authorList>
            <person name="Yu H."/>
        </authorList>
    </citation>
    <scope>NUCLEOTIDE SEQUENCE</scope>
    <source>
        <strain evidence="2">1062</strain>
    </source>
</reference>
<dbReference type="NCBIfam" id="TIGR03519">
    <property type="entry name" value="T9SS_PorP_fam"/>
    <property type="match status" value="1"/>
</dbReference>
<organism evidence="2 3">
    <name type="scientific">Fulvivirga sedimenti</name>
    <dbReference type="NCBI Taxonomy" id="2879465"/>
    <lineage>
        <taxon>Bacteria</taxon>
        <taxon>Pseudomonadati</taxon>
        <taxon>Bacteroidota</taxon>
        <taxon>Cytophagia</taxon>
        <taxon>Cytophagales</taxon>
        <taxon>Fulvivirgaceae</taxon>
        <taxon>Fulvivirga</taxon>
    </lineage>
</organism>
<proteinExistence type="predicted"/>
<dbReference type="InterPro" id="IPR019861">
    <property type="entry name" value="PorP/SprF_Bacteroidetes"/>
</dbReference>
<accession>A0A9X1KVC2</accession>
<evidence type="ECO:0000256" key="1">
    <source>
        <dbReference type="SAM" id="SignalP"/>
    </source>
</evidence>
<sequence length="343" mass="38111">MMKKFFTIGVLVLSGFFTLVQGQDPQFSQYYSAPLYLNPAFAGTGAGHRFVANYRNQWPNISNGFVTYAFSYDYNIQDLKSGVGFIATADRAGSAALTSTTLGFVYSYKVQLSNKWIMTPGLYFGYGHRDIDLNKLVFGDQLAFTNDGQVPTSDPGFGSLGSASYFDFGAGFLIYNSKFWLGFSSYHINEPNRSLLGDESAIPIKNSFHGGVKLPLYSGLFAKEKIAYIAPSFVYKSQGRFDQLDIGLHFLYQPVMVGLWYRGIPLKQNVADNISQDAVALILGLQFSRFEFGYSYDFTISELGPSSSGAHELSLKYDLEIISSSKAKKPMKFIPCPTFIHDN</sequence>
<keyword evidence="3" id="KW-1185">Reference proteome</keyword>